<comment type="subunit">
    <text evidence="19">Homomultimer. Associates with the dally/ magu complex.</text>
</comment>
<evidence type="ECO:0000256" key="7">
    <source>
        <dbReference type="ARBA" id="ARBA00022583"/>
    </source>
</evidence>
<evidence type="ECO:0000313" key="25">
    <source>
        <dbReference type="Proteomes" id="UP000030742"/>
    </source>
</evidence>
<keyword evidence="12 20" id="KW-1133">Transmembrane helix</keyword>
<evidence type="ECO:0000256" key="20">
    <source>
        <dbReference type="SAM" id="Phobius"/>
    </source>
</evidence>
<dbReference type="Proteomes" id="UP000030742">
    <property type="component" value="Unassembled WGS sequence"/>
</dbReference>
<evidence type="ECO:0000256" key="1">
    <source>
        <dbReference type="ARBA" id="ARBA00004177"/>
    </source>
</evidence>
<dbReference type="Pfam" id="PF10233">
    <property type="entry name" value="Cg6151-P"/>
    <property type="match status" value="1"/>
</dbReference>
<evidence type="ECO:0000313" key="23">
    <source>
        <dbReference type="EnsemblMetazoa" id="XP_019763608.1"/>
    </source>
</evidence>
<dbReference type="PANTHER" id="PTHR13314">
    <property type="entry name" value="CALCIUM CHANNEL FLOWER HOMOLOG"/>
    <property type="match status" value="1"/>
</dbReference>
<dbReference type="GO" id="GO:0005768">
    <property type="term" value="C:endosome"/>
    <property type="evidence" value="ECO:0007669"/>
    <property type="project" value="UniProtKB-SubCell"/>
</dbReference>
<evidence type="ECO:0000313" key="22">
    <source>
        <dbReference type="EMBL" id="ERL84853.1"/>
    </source>
</evidence>
<evidence type="ECO:0000256" key="18">
    <source>
        <dbReference type="ARBA" id="ARBA00034111"/>
    </source>
</evidence>
<dbReference type="GO" id="GO:0005262">
    <property type="term" value="F:calcium channel activity"/>
    <property type="evidence" value="ECO:0007669"/>
    <property type="project" value="UniProtKB-KW"/>
</dbReference>
<feature type="non-terminal residue" evidence="21">
    <location>
        <position position="1"/>
    </location>
</feature>
<dbReference type="HOGENOM" id="CLU_108196_0_0_1"/>
<dbReference type="EMBL" id="KB631628">
    <property type="protein sequence ID" value="ERL84853.1"/>
    <property type="molecule type" value="Genomic_DNA"/>
</dbReference>
<evidence type="ECO:0000256" key="15">
    <source>
        <dbReference type="ARBA" id="ARBA00023273"/>
    </source>
</evidence>
<evidence type="ECO:0000256" key="3">
    <source>
        <dbReference type="ARBA" id="ARBA00010023"/>
    </source>
</evidence>
<evidence type="ECO:0000256" key="16">
    <source>
        <dbReference type="ARBA" id="ARBA00023303"/>
    </source>
</evidence>
<dbReference type="PANTHER" id="PTHR13314:SF2">
    <property type="entry name" value="CALCIUM CHANNEL FLOWER HOMOLOG"/>
    <property type="match status" value="1"/>
</dbReference>
<proteinExistence type="inferred from homology"/>
<evidence type="ECO:0000256" key="14">
    <source>
        <dbReference type="ARBA" id="ARBA00023136"/>
    </source>
</evidence>
<dbReference type="OMA" id="YWQKAAL"/>
<evidence type="ECO:0000256" key="6">
    <source>
        <dbReference type="ARBA" id="ARBA00022568"/>
    </source>
</evidence>
<gene>
    <name evidence="23" type="primary">109539965</name>
    <name evidence="22" type="ORF">D910_02277</name>
    <name evidence="21" type="ORF">YQE_08319</name>
</gene>
<evidence type="ECO:0000256" key="13">
    <source>
        <dbReference type="ARBA" id="ARBA00023065"/>
    </source>
</evidence>
<organism evidence="21">
    <name type="scientific">Dendroctonus ponderosae</name>
    <name type="common">Mountain pine beetle</name>
    <dbReference type="NCBI Taxonomy" id="77166"/>
    <lineage>
        <taxon>Eukaryota</taxon>
        <taxon>Metazoa</taxon>
        <taxon>Ecdysozoa</taxon>
        <taxon>Arthropoda</taxon>
        <taxon>Hexapoda</taxon>
        <taxon>Insecta</taxon>
        <taxon>Pterygota</taxon>
        <taxon>Neoptera</taxon>
        <taxon>Endopterygota</taxon>
        <taxon>Coleoptera</taxon>
        <taxon>Polyphaga</taxon>
        <taxon>Cucujiformia</taxon>
        <taxon>Curculionidae</taxon>
        <taxon>Scolytinae</taxon>
        <taxon>Dendroctonus</taxon>
    </lineage>
</organism>
<protein>
    <recommendedName>
        <fullName evidence="4">Calcium channel flower</fullName>
    </recommendedName>
</protein>
<keyword evidence="13" id="KW-0406">Ion transport</keyword>
<keyword evidence="6" id="KW-0109">Calcium transport</keyword>
<keyword evidence="14 20" id="KW-0472">Membrane</keyword>
<dbReference type="InterPro" id="IPR019365">
    <property type="entry name" value="TVP18/Ca-channel_flower"/>
</dbReference>
<evidence type="ECO:0000256" key="9">
    <source>
        <dbReference type="ARBA" id="ARBA00022692"/>
    </source>
</evidence>
<evidence type="ECO:0000256" key="12">
    <source>
        <dbReference type="ARBA" id="ARBA00022989"/>
    </source>
</evidence>
<feature type="transmembrane region" description="Helical" evidence="20">
    <location>
        <begin position="102"/>
        <end position="119"/>
    </location>
</feature>
<reference evidence="23" key="2">
    <citation type="submission" date="2024-08" db="UniProtKB">
        <authorList>
            <consortium name="EnsemblMetazoa"/>
        </authorList>
    </citation>
    <scope>IDENTIFICATION</scope>
</reference>
<evidence type="ECO:0000256" key="10">
    <source>
        <dbReference type="ARBA" id="ARBA00022753"/>
    </source>
</evidence>
<reference evidence="24 25" key="1">
    <citation type="journal article" date="2013" name="Genome Biol.">
        <title>Draft genome of the mountain pine beetle, Dendroctonus ponderosae Hopkins, a major forest pest.</title>
        <authorList>
            <person name="Keeling C.I."/>
            <person name="Yuen M.M."/>
            <person name="Liao N.Y."/>
            <person name="Docking T.R."/>
            <person name="Chan S.K."/>
            <person name="Taylor G.A."/>
            <person name="Palmquist D.L."/>
            <person name="Jackman S.D."/>
            <person name="Nguyen A."/>
            <person name="Li M."/>
            <person name="Henderson H."/>
            <person name="Janes J.K."/>
            <person name="Zhao Y."/>
            <person name="Pandoh P."/>
            <person name="Moore R."/>
            <person name="Sperling F.A."/>
            <person name="Huber D.P."/>
            <person name="Birol I."/>
            <person name="Jones S.J."/>
            <person name="Bohlmann J."/>
        </authorList>
    </citation>
    <scope>NUCLEOTIDE SEQUENCE</scope>
</reference>
<feature type="transmembrane region" description="Helical" evidence="20">
    <location>
        <begin position="69"/>
        <end position="90"/>
    </location>
</feature>
<keyword evidence="11" id="KW-0106">Calcium</keyword>
<evidence type="ECO:0000256" key="4">
    <source>
        <dbReference type="ARBA" id="ARBA00016120"/>
    </source>
</evidence>
<evidence type="ECO:0000256" key="17">
    <source>
        <dbReference type="ARBA" id="ARBA00023329"/>
    </source>
</evidence>
<dbReference type="EMBL" id="KB741020">
    <property type="protein sequence ID" value="ENN75139.1"/>
    <property type="molecule type" value="Genomic_DNA"/>
</dbReference>
<comment type="subcellular location">
    <subcellularLocation>
        <location evidence="2">Cytoplasmic vesicle</location>
        <location evidence="2">Secretory vesicle</location>
        <location evidence="2">Synaptic vesicle membrane</location>
        <topology evidence="2">Multi-pass membrane protein</topology>
    </subcellularLocation>
    <subcellularLocation>
        <location evidence="1">Endosome</location>
    </subcellularLocation>
    <subcellularLocation>
        <location evidence="18">Presynaptic cell membrane</location>
    </subcellularLocation>
</comment>
<dbReference type="OrthoDB" id="9934994at2759"/>
<dbReference type="GO" id="GO:0030672">
    <property type="term" value="C:synaptic vesicle membrane"/>
    <property type="evidence" value="ECO:0007669"/>
    <property type="project" value="UniProtKB-SubCell"/>
</dbReference>
<accession>N6T4S6</accession>
<keyword evidence="10" id="KW-0967">Endosome</keyword>
<sequence length="197" mass="20814">MSFQDKISALMVRPGQDPVSKDEIPWWLKFAGRGLGTVGGILAVFLGVWSCLGILVVNVSALIAGMLQVVVGFIVLCVEAPCCCMFVENVQRMSDFVDSRPFWNRAAGYVVLAIPPIIIEPSVTIILGSGLIFGTGVLYGMMALGKKATAEEMRQAAAAAEASRQPGGVTSTSMRSNLVANAQPISFTGAPVFDSNV</sequence>
<keyword evidence="7" id="KW-0254">Endocytosis</keyword>
<dbReference type="SMART" id="SM01077">
    <property type="entry name" value="Cg6151-P"/>
    <property type="match status" value="1"/>
</dbReference>
<feature type="transmembrane region" description="Helical" evidence="20">
    <location>
        <begin position="125"/>
        <end position="144"/>
    </location>
</feature>
<evidence type="ECO:0000256" key="8">
    <source>
        <dbReference type="ARBA" id="ARBA00022673"/>
    </source>
</evidence>
<evidence type="ECO:0000256" key="5">
    <source>
        <dbReference type="ARBA" id="ARBA00022448"/>
    </source>
</evidence>
<keyword evidence="5" id="KW-0813">Transport</keyword>
<evidence type="ECO:0000256" key="19">
    <source>
        <dbReference type="ARBA" id="ARBA00046506"/>
    </source>
</evidence>
<keyword evidence="17" id="KW-0968">Cytoplasmic vesicle</keyword>
<dbReference type="KEGG" id="dpa:109539965"/>
<comment type="similarity">
    <text evidence="3">Belongs to the calcium channel flower family.</text>
</comment>
<keyword evidence="16" id="KW-0407">Ion channel</keyword>
<evidence type="ECO:0000256" key="11">
    <source>
        <dbReference type="ARBA" id="ARBA00022837"/>
    </source>
</evidence>
<dbReference type="AlphaFoldDB" id="N6T4S6"/>
<name>N6T4S6_DENPD</name>
<dbReference type="GO" id="GO:0006897">
    <property type="term" value="P:endocytosis"/>
    <property type="evidence" value="ECO:0007669"/>
    <property type="project" value="UniProtKB-KW"/>
</dbReference>
<keyword evidence="24" id="KW-1185">Reference proteome</keyword>
<keyword evidence="15" id="KW-0966">Cell projection</keyword>
<keyword evidence="8" id="KW-0107">Calcium channel</keyword>
<feature type="transmembrane region" description="Helical" evidence="20">
    <location>
        <begin position="38"/>
        <end position="63"/>
    </location>
</feature>
<dbReference type="EnsemblMetazoa" id="XM_019908049.1">
    <property type="protein sequence ID" value="XP_019763608.1"/>
    <property type="gene ID" value="LOC109539965"/>
</dbReference>
<dbReference type="Proteomes" id="UP000019118">
    <property type="component" value="Unassembled WGS sequence"/>
</dbReference>
<evidence type="ECO:0000313" key="24">
    <source>
        <dbReference type="Proteomes" id="UP000019118"/>
    </source>
</evidence>
<evidence type="ECO:0000256" key="2">
    <source>
        <dbReference type="ARBA" id="ARBA00004644"/>
    </source>
</evidence>
<dbReference type="GO" id="GO:0042734">
    <property type="term" value="C:presynaptic membrane"/>
    <property type="evidence" value="ECO:0007669"/>
    <property type="project" value="UniProtKB-SubCell"/>
</dbReference>
<keyword evidence="9 20" id="KW-0812">Transmembrane</keyword>
<evidence type="ECO:0000313" key="21">
    <source>
        <dbReference type="EMBL" id="ENN75139.1"/>
    </source>
</evidence>